<evidence type="ECO:0000313" key="8">
    <source>
        <dbReference type="EMBL" id="CAF0951552.1"/>
    </source>
</evidence>
<keyword evidence="4" id="KW-0862">Zinc</keyword>
<dbReference type="EMBL" id="CAJNOC010002788">
    <property type="protein sequence ID" value="CAF0951552.1"/>
    <property type="molecule type" value="Genomic_DNA"/>
</dbReference>
<feature type="domain" description="MPN" evidence="7">
    <location>
        <begin position="213"/>
        <end position="352"/>
    </location>
</feature>
<evidence type="ECO:0000256" key="2">
    <source>
        <dbReference type="ARBA" id="ARBA00022723"/>
    </source>
</evidence>
<dbReference type="Pfam" id="PF05021">
    <property type="entry name" value="NPL4"/>
    <property type="match status" value="1"/>
</dbReference>
<name>A0A814DAA9_9BILA</name>
<dbReference type="SMART" id="SM00547">
    <property type="entry name" value="ZnF_RBZ"/>
    <property type="match status" value="1"/>
</dbReference>
<dbReference type="InterPro" id="IPR024682">
    <property type="entry name" value="Npl4_Ub-like_dom"/>
</dbReference>
<dbReference type="Gene3D" id="3.40.140.10">
    <property type="entry name" value="Cytidine Deaminase, domain 2"/>
    <property type="match status" value="1"/>
</dbReference>
<sequence length="586" mass="67329">MTKTIIRVQSPEGTKRVDVYESDTLSSLYDKIHHEFDIDESRRNEWTLYSDRNKNLPISHSKSTRALEIVSHGDIIYLFQSAPIANPDLDHGEEDDVDAELAKQDGLISRDRDPQLCHHGPSGKCIHCVPVESYDLDYLKKINPSIKYISFNAYLKKLHEGGNKAKYLSLENLNCKIKPGCKEHPAWPKGICNKCQPPTIYLNQQVYRHVDNIMFENGQIVEKFLNYWRRSGNQRVGFLFGRYEAYDGIPLGIKAVVSAIYEPPQITTESSVQLELPDPNEEKVFAMAKKLGLKCVGWIFTDLLRDDTGKGVVKHYRGDAKTFFLSSDECIMAGYFQNKFKNYSRYSSDGYFGSKFVTVVVTGDSNNQIHFEGYQVSNQCASLVRDECIIPTYDVPQLAYIRESSNEKYIPDVYFREKDQYNNEVTKIARPLPVEYLILDLPAAFAKEPTYTFNEGNLAKEPFPIENRADIGESQDFNSLKSYMKQFPPYRFIDAMSDFHLLIFLVTNQTVSIESTIDTLLDAIKSKNAQKANEWAKTPEWSTIEHFLVEGTSTVMVEEWQCEMCTYLNEDTFNECQMCQTPRIRN</sequence>
<reference evidence="8" key="1">
    <citation type="submission" date="2021-02" db="EMBL/GenBank/DDBJ databases">
        <authorList>
            <person name="Nowell W R."/>
        </authorList>
    </citation>
    <scope>NUCLEOTIDE SEQUENCE</scope>
    <source>
        <strain evidence="8">Ploen Becks lab</strain>
    </source>
</reference>
<dbReference type="Proteomes" id="UP000663879">
    <property type="component" value="Unassembled WGS sequence"/>
</dbReference>
<dbReference type="AlphaFoldDB" id="A0A814DAA9"/>
<evidence type="ECO:0000256" key="4">
    <source>
        <dbReference type="ARBA" id="ARBA00022833"/>
    </source>
</evidence>
<keyword evidence="3 5" id="KW-0863">Zinc-finger</keyword>
<keyword evidence="9" id="KW-1185">Reference proteome</keyword>
<dbReference type="InterPro" id="IPR001876">
    <property type="entry name" value="Znf_RanBP2"/>
</dbReference>
<dbReference type="Gene3D" id="2.30.30.380">
    <property type="entry name" value="Zn-finger domain of Sec23/24"/>
    <property type="match status" value="1"/>
</dbReference>
<evidence type="ECO:0000256" key="1">
    <source>
        <dbReference type="ARBA" id="ARBA00011025"/>
    </source>
</evidence>
<dbReference type="InterPro" id="IPR036443">
    <property type="entry name" value="Znf_RanBP2_sf"/>
</dbReference>
<dbReference type="InterPro" id="IPR016563">
    <property type="entry name" value="Npl4"/>
</dbReference>
<evidence type="ECO:0000259" key="6">
    <source>
        <dbReference type="PROSITE" id="PS50199"/>
    </source>
</evidence>
<dbReference type="GO" id="GO:0043130">
    <property type="term" value="F:ubiquitin binding"/>
    <property type="evidence" value="ECO:0007669"/>
    <property type="project" value="TreeGrafter"/>
</dbReference>
<dbReference type="CDD" id="cd08061">
    <property type="entry name" value="MPN_NPL4"/>
    <property type="match status" value="1"/>
</dbReference>
<dbReference type="PROSITE" id="PS50199">
    <property type="entry name" value="ZF_RANBP2_2"/>
    <property type="match status" value="1"/>
</dbReference>
<dbReference type="GO" id="GO:0005634">
    <property type="term" value="C:nucleus"/>
    <property type="evidence" value="ECO:0007669"/>
    <property type="project" value="TreeGrafter"/>
</dbReference>
<dbReference type="PIRSF" id="PIRSF010052">
    <property type="entry name" value="Polyub_prc_Npl4"/>
    <property type="match status" value="1"/>
</dbReference>
<dbReference type="OrthoDB" id="10251089at2759"/>
<dbReference type="PROSITE" id="PS50249">
    <property type="entry name" value="MPN"/>
    <property type="match status" value="1"/>
</dbReference>
<protein>
    <submittedName>
        <fullName evidence="8">Uncharacterized protein</fullName>
    </submittedName>
</protein>
<dbReference type="InterPro" id="IPR037518">
    <property type="entry name" value="MPN"/>
</dbReference>
<dbReference type="Pfam" id="PF05020">
    <property type="entry name" value="zf-NPL4"/>
    <property type="match status" value="1"/>
</dbReference>
<comment type="caution">
    <text evidence="8">The sequence shown here is derived from an EMBL/GenBank/DDBJ whole genome shotgun (WGS) entry which is preliminary data.</text>
</comment>
<gene>
    <name evidence="8" type="ORF">OXX778_LOCUS13970</name>
</gene>
<dbReference type="InterPro" id="IPR007717">
    <property type="entry name" value="NPL4_C"/>
</dbReference>
<dbReference type="GO" id="GO:0008270">
    <property type="term" value="F:zinc ion binding"/>
    <property type="evidence" value="ECO:0007669"/>
    <property type="project" value="UniProtKB-KW"/>
</dbReference>
<keyword evidence="2" id="KW-0479">Metal-binding</keyword>
<dbReference type="GO" id="GO:0031625">
    <property type="term" value="F:ubiquitin protein ligase binding"/>
    <property type="evidence" value="ECO:0007669"/>
    <property type="project" value="TreeGrafter"/>
</dbReference>
<comment type="similarity">
    <text evidence="1">Belongs to the NPL4 family.</text>
</comment>
<feature type="domain" description="RanBP2-type" evidence="6">
    <location>
        <begin position="556"/>
        <end position="585"/>
    </location>
</feature>
<dbReference type="PROSITE" id="PS01358">
    <property type="entry name" value="ZF_RANBP2_1"/>
    <property type="match status" value="1"/>
</dbReference>
<evidence type="ECO:0000256" key="5">
    <source>
        <dbReference type="PROSITE-ProRule" id="PRU00322"/>
    </source>
</evidence>
<evidence type="ECO:0000313" key="9">
    <source>
        <dbReference type="Proteomes" id="UP000663879"/>
    </source>
</evidence>
<dbReference type="InterPro" id="IPR007716">
    <property type="entry name" value="NPL4_Zn-bd_put"/>
</dbReference>
<dbReference type="Pfam" id="PF11543">
    <property type="entry name" value="UN_NPL4"/>
    <property type="match status" value="1"/>
</dbReference>
<dbReference type="PANTHER" id="PTHR12710:SF0">
    <property type="entry name" value="NUCLEAR PROTEIN LOCALIZATION PROTEIN 4 HOMOLOG"/>
    <property type="match status" value="1"/>
</dbReference>
<dbReference type="Gene3D" id="3.10.20.90">
    <property type="entry name" value="Phosphatidylinositol 3-kinase Catalytic Subunit, Chain A, domain 1"/>
    <property type="match status" value="1"/>
</dbReference>
<accession>A0A814DAA9</accession>
<dbReference type="PANTHER" id="PTHR12710">
    <property type="entry name" value="NUCLEAR PROTEIN LOCALIZATION 4"/>
    <property type="match status" value="1"/>
</dbReference>
<evidence type="ECO:0000256" key="3">
    <source>
        <dbReference type="ARBA" id="ARBA00022771"/>
    </source>
</evidence>
<organism evidence="8 9">
    <name type="scientific">Brachionus calyciflorus</name>
    <dbReference type="NCBI Taxonomy" id="104777"/>
    <lineage>
        <taxon>Eukaryota</taxon>
        <taxon>Metazoa</taxon>
        <taxon>Spiralia</taxon>
        <taxon>Gnathifera</taxon>
        <taxon>Rotifera</taxon>
        <taxon>Eurotatoria</taxon>
        <taxon>Monogononta</taxon>
        <taxon>Pseudotrocha</taxon>
        <taxon>Ploima</taxon>
        <taxon>Brachionidae</taxon>
        <taxon>Brachionus</taxon>
    </lineage>
</organism>
<proteinExistence type="inferred from homology"/>
<dbReference type="SUPFAM" id="SSF90209">
    <property type="entry name" value="Ran binding protein zinc finger-like"/>
    <property type="match status" value="1"/>
</dbReference>
<dbReference type="GO" id="GO:0006511">
    <property type="term" value="P:ubiquitin-dependent protein catabolic process"/>
    <property type="evidence" value="ECO:0007669"/>
    <property type="project" value="InterPro"/>
</dbReference>
<evidence type="ECO:0000259" key="7">
    <source>
        <dbReference type="PROSITE" id="PS50249"/>
    </source>
</evidence>